<comment type="caution">
    <text evidence="1">The sequence shown here is derived from an EMBL/GenBank/DDBJ whole genome shotgun (WGS) entry which is preliminary data.</text>
</comment>
<dbReference type="EMBL" id="DQWE01000123">
    <property type="protein sequence ID" value="HDI82689.1"/>
    <property type="molecule type" value="Genomic_DNA"/>
</dbReference>
<dbReference type="Proteomes" id="UP000885847">
    <property type="component" value="Unassembled WGS sequence"/>
</dbReference>
<reference evidence="1" key="1">
    <citation type="journal article" date="2020" name="mSystems">
        <title>Genome- and Community-Level Interaction Insights into Carbon Utilization and Element Cycling Functions of Hydrothermarchaeota in Hydrothermal Sediment.</title>
        <authorList>
            <person name="Zhou Z."/>
            <person name="Liu Y."/>
            <person name="Xu W."/>
            <person name="Pan J."/>
            <person name="Luo Z.H."/>
            <person name="Li M."/>
        </authorList>
    </citation>
    <scope>NUCLEOTIDE SEQUENCE [LARGE SCALE GENOMIC DNA]</scope>
    <source>
        <strain evidence="1">HyVt-102</strain>
    </source>
</reference>
<organism evidence="1">
    <name type="scientific">candidate division WOR-3 bacterium</name>
    <dbReference type="NCBI Taxonomy" id="2052148"/>
    <lineage>
        <taxon>Bacteria</taxon>
        <taxon>Bacteria division WOR-3</taxon>
    </lineage>
</organism>
<sequence>MNRIILILLILSIPMLHSCKREKEELTKTAVKVLKSPEKVKVINDLHLLRTATQTYRIEQNGENPPSLRSLNVKLYYPDEYHYDRETGKVRSKKYPEL</sequence>
<gene>
    <name evidence="1" type="ORF">ENF18_02715</name>
</gene>
<accession>A0A7C0VBA1</accession>
<protein>
    <submittedName>
        <fullName evidence="1">Uncharacterized protein</fullName>
    </submittedName>
</protein>
<name>A0A7C0VBA1_UNCW3</name>
<evidence type="ECO:0000313" key="1">
    <source>
        <dbReference type="EMBL" id="HDI82689.1"/>
    </source>
</evidence>
<proteinExistence type="predicted"/>
<dbReference type="AlphaFoldDB" id="A0A7C0VBA1"/>